<evidence type="ECO:0000313" key="2">
    <source>
        <dbReference type="Proteomes" id="UP000789702"/>
    </source>
</evidence>
<proteinExistence type="predicted"/>
<organism evidence="1 2">
    <name type="scientific">Dentiscutata heterogama</name>
    <dbReference type="NCBI Taxonomy" id="1316150"/>
    <lineage>
        <taxon>Eukaryota</taxon>
        <taxon>Fungi</taxon>
        <taxon>Fungi incertae sedis</taxon>
        <taxon>Mucoromycota</taxon>
        <taxon>Glomeromycotina</taxon>
        <taxon>Glomeromycetes</taxon>
        <taxon>Diversisporales</taxon>
        <taxon>Gigasporaceae</taxon>
        <taxon>Dentiscutata</taxon>
    </lineage>
</organism>
<protein>
    <submittedName>
        <fullName evidence="1">4455_t:CDS:1</fullName>
    </submittedName>
</protein>
<gene>
    <name evidence="1" type="ORF">DHETER_LOCUS10238</name>
</gene>
<feature type="non-terminal residue" evidence="1">
    <location>
        <position position="1"/>
    </location>
</feature>
<accession>A0ACA9NS16</accession>
<dbReference type="EMBL" id="CAJVPU010019553">
    <property type="protein sequence ID" value="CAG8672257.1"/>
    <property type="molecule type" value="Genomic_DNA"/>
</dbReference>
<name>A0ACA9NS16_9GLOM</name>
<keyword evidence="2" id="KW-1185">Reference proteome</keyword>
<evidence type="ECO:0000313" key="1">
    <source>
        <dbReference type="EMBL" id="CAG8672257.1"/>
    </source>
</evidence>
<sequence>FMSLNEEKELCDSAFLVVYEQYRKRILGDNSIETIFVRHVMNNLLKGLNDDLMTLKTYKQEGPYDGNMKEIVTNTEAEGPLAPFVVYVVDDDNVVNAFSFGAARKILIFTGMLKAIDYDEEFLSVIMSHEIGHILQRHSSETLGFNQVMYILTDTLRTLLWYPFLAALGPFINEYINVITQKLIAAYGAGRYNQKEEKEADFVGLQLMALSGYHPARAIELWSHLAINKDQVVEEDLPEFYLSHPSEYARAQYLSEVLPDAYKIYEDVIKNEGKALPFNFNRVTVKPDETTVQTRRWFTWKIF</sequence>
<comment type="caution">
    <text evidence="1">The sequence shown here is derived from an EMBL/GenBank/DDBJ whole genome shotgun (WGS) entry which is preliminary data.</text>
</comment>
<dbReference type="Proteomes" id="UP000789702">
    <property type="component" value="Unassembled WGS sequence"/>
</dbReference>
<reference evidence="1" key="1">
    <citation type="submission" date="2021-06" db="EMBL/GenBank/DDBJ databases">
        <authorList>
            <person name="Kallberg Y."/>
            <person name="Tangrot J."/>
            <person name="Rosling A."/>
        </authorList>
    </citation>
    <scope>NUCLEOTIDE SEQUENCE</scope>
    <source>
        <strain evidence="1">IL203A</strain>
    </source>
</reference>